<gene>
    <name evidence="1" type="ORF">ACFO3F_13005</name>
</gene>
<accession>A0ABV9DBK5</accession>
<evidence type="ECO:0000313" key="1">
    <source>
        <dbReference type="EMBL" id="MFC4556171.1"/>
    </source>
</evidence>
<name>A0ABV9DBK5_9MICO</name>
<protein>
    <recommendedName>
        <fullName evidence="3">Class IIb bacteriocin, lactobin A/cerein 7B family</fullName>
    </recommendedName>
</protein>
<comment type="caution">
    <text evidence="1">The sequence shown here is derived from an EMBL/GenBank/DDBJ whole genome shotgun (WGS) entry which is preliminary data.</text>
</comment>
<evidence type="ECO:0000313" key="2">
    <source>
        <dbReference type="Proteomes" id="UP001595955"/>
    </source>
</evidence>
<evidence type="ECO:0008006" key="3">
    <source>
        <dbReference type="Google" id="ProtNLM"/>
    </source>
</evidence>
<dbReference type="EMBL" id="JBHSGF010000009">
    <property type="protein sequence ID" value="MFC4556171.1"/>
    <property type="molecule type" value="Genomic_DNA"/>
</dbReference>
<keyword evidence="2" id="KW-1185">Reference proteome</keyword>
<proteinExistence type="predicted"/>
<organism evidence="1 2">
    <name type="scientific">Georgenia faecalis</name>
    <dbReference type="NCBI Taxonomy" id="2483799"/>
    <lineage>
        <taxon>Bacteria</taxon>
        <taxon>Bacillati</taxon>
        <taxon>Actinomycetota</taxon>
        <taxon>Actinomycetes</taxon>
        <taxon>Micrococcales</taxon>
        <taxon>Bogoriellaceae</taxon>
        <taxon>Georgenia</taxon>
    </lineage>
</organism>
<reference evidence="2" key="1">
    <citation type="journal article" date="2019" name="Int. J. Syst. Evol. Microbiol.">
        <title>The Global Catalogue of Microorganisms (GCM) 10K type strain sequencing project: providing services to taxonomists for standard genome sequencing and annotation.</title>
        <authorList>
            <consortium name="The Broad Institute Genomics Platform"/>
            <consortium name="The Broad Institute Genome Sequencing Center for Infectious Disease"/>
            <person name="Wu L."/>
            <person name="Ma J."/>
        </authorList>
    </citation>
    <scope>NUCLEOTIDE SEQUENCE [LARGE SCALE GENOMIC DNA]</scope>
    <source>
        <strain evidence="2">JCM 3369</strain>
    </source>
</reference>
<sequence length="60" mass="6272">MTHMEMEKNAPVVELAMQELEAMDAPFWGTAVSVVSGMTAVTAAGASVYKTLVVATIIAT</sequence>
<dbReference type="RefSeq" id="WP_164471439.1">
    <property type="nucleotide sequence ID" value="NZ_CP033325.1"/>
</dbReference>
<dbReference type="Proteomes" id="UP001595955">
    <property type="component" value="Unassembled WGS sequence"/>
</dbReference>